<sequence>MVGCIEKKQELLLRSLLKYYESEVKLKQFLNIVCNKKNGISLRIIDYLCTNYAKSQDVVYYINKKVPFNLFLQYRAQLKAYSKLQFDPFRRHERIKIKVPTYYEENGILETTVAQMNFFKWAIENDVIKYLENKENLKEIETHMNNNSKKKTTATSKGEVPNKKLASAKRHHINVTVTFK</sequence>
<dbReference type="Pfam" id="PF23827">
    <property type="entry name" value="DUF7197"/>
    <property type="match status" value="1"/>
</dbReference>
<dbReference type="InterPro" id="IPR055621">
    <property type="entry name" value="DUF7197"/>
</dbReference>
<protein>
    <submittedName>
        <fullName evidence="1">Uncharacterized protein</fullName>
    </submittedName>
</protein>
<evidence type="ECO:0000313" key="1">
    <source>
        <dbReference type="EMBL" id="QHT37042.1"/>
    </source>
</evidence>
<organism evidence="1">
    <name type="scientific">viral metagenome</name>
    <dbReference type="NCBI Taxonomy" id="1070528"/>
    <lineage>
        <taxon>unclassified sequences</taxon>
        <taxon>metagenomes</taxon>
        <taxon>organismal metagenomes</taxon>
    </lineage>
</organism>
<dbReference type="EMBL" id="MN738789">
    <property type="protein sequence ID" value="QHT37042.1"/>
    <property type="molecule type" value="Genomic_DNA"/>
</dbReference>
<name>A0A6C0F769_9ZZZZ</name>
<dbReference type="AlphaFoldDB" id="A0A6C0F769"/>
<proteinExistence type="predicted"/>
<accession>A0A6C0F769</accession>
<reference evidence="1" key="1">
    <citation type="journal article" date="2020" name="Nature">
        <title>Giant virus diversity and host interactions through global metagenomics.</title>
        <authorList>
            <person name="Schulz F."/>
            <person name="Roux S."/>
            <person name="Paez-Espino D."/>
            <person name="Jungbluth S."/>
            <person name="Walsh D.A."/>
            <person name="Denef V.J."/>
            <person name="McMahon K.D."/>
            <person name="Konstantinidis K.T."/>
            <person name="Eloe-Fadrosh E.A."/>
            <person name="Kyrpides N.C."/>
            <person name="Woyke T."/>
        </authorList>
    </citation>
    <scope>NUCLEOTIDE SEQUENCE</scope>
    <source>
        <strain evidence="1">GVMAG-S-ERX555967-131</strain>
    </source>
</reference>